<dbReference type="SUPFAM" id="SSF57701">
    <property type="entry name" value="Zn2/Cys6 DNA-binding domain"/>
    <property type="match status" value="1"/>
</dbReference>
<dbReference type="GO" id="GO:0008270">
    <property type="term" value="F:zinc ion binding"/>
    <property type="evidence" value="ECO:0007669"/>
    <property type="project" value="InterPro"/>
</dbReference>
<dbReference type="InterPro" id="IPR036864">
    <property type="entry name" value="Zn2-C6_fun-type_DNA-bd_sf"/>
</dbReference>
<dbReference type="InterPro" id="IPR053178">
    <property type="entry name" value="Osmoadaptation_assoc"/>
</dbReference>
<dbReference type="AlphaFoldDB" id="A0A6A6BX92"/>
<name>A0A6A6BX92_ZASCE</name>
<sequence length="528" mass="58653">MVGVPRRSRACATCKKRKVACDAQSPCGQCVKAKLKCSTPGGFIFVPNEAGSHRTVYKKGLGRGVLDDGEESSSDLPTSSSTKQQQGSTAVPPPARCSRTVDSNGPALPKQMPALKAVRQQLVASFISRSDPTAIATANPHNEASMLHSWYNYLFACSTAHDSLGLSSGALACYTAFFGRRDNDLSLIDASRRLYAESLGRTQRALRRRETALRDETLAACLSLVTYETLECPAEGLKGYWWHSEGCLKLVELRGPAAHREGPGKVLFEEFRLHGTLDAFRRHRPNFLSSPAWMSLSTQNESRSDTQKILDIFLLGPAVLQKADNLALLPLEERFPLMLSMIDDLWDIDDRLSKLESDIKIANQHHLRPIYWEQPAKSEPIGEKDDDAALSHAKTISIHFTSVPLSRIISFLWAIQCMVWPGLVDLYTGIIAMGGSPLIGTRIPSLGHRSKWIELVWKITQSMEYWESTAVEAYGPVRAALQFNVVIDVMKGREGCDGTLRWAEECRERIGRGWLRILRFEEKRPGAG</sequence>
<evidence type="ECO:0000313" key="4">
    <source>
        <dbReference type="EMBL" id="KAF2159325.1"/>
    </source>
</evidence>
<dbReference type="PROSITE" id="PS00463">
    <property type="entry name" value="ZN2_CY6_FUNGAL_1"/>
    <property type="match status" value="1"/>
</dbReference>
<evidence type="ECO:0000313" key="5">
    <source>
        <dbReference type="Proteomes" id="UP000799537"/>
    </source>
</evidence>
<protein>
    <recommendedName>
        <fullName evidence="3">Zn(2)-C6 fungal-type domain-containing protein</fullName>
    </recommendedName>
</protein>
<dbReference type="CDD" id="cd00067">
    <property type="entry name" value="GAL4"/>
    <property type="match status" value="1"/>
</dbReference>
<reference evidence="4" key="1">
    <citation type="journal article" date="2020" name="Stud. Mycol.">
        <title>101 Dothideomycetes genomes: a test case for predicting lifestyles and emergence of pathogens.</title>
        <authorList>
            <person name="Haridas S."/>
            <person name="Albert R."/>
            <person name="Binder M."/>
            <person name="Bloem J."/>
            <person name="Labutti K."/>
            <person name="Salamov A."/>
            <person name="Andreopoulos B."/>
            <person name="Baker S."/>
            <person name="Barry K."/>
            <person name="Bills G."/>
            <person name="Bluhm B."/>
            <person name="Cannon C."/>
            <person name="Castanera R."/>
            <person name="Culley D."/>
            <person name="Daum C."/>
            <person name="Ezra D."/>
            <person name="Gonzalez J."/>
            <person name="Henrissat B."/>
            <person name="Kuo A."/>
            <person name="Liang C."/>
            <person name="Lipzen A."/>
            <person name="Lutzoni F."/>
            <person name="Magnuson J."/>
            <person name="Mondo S."/>
            <person name="Nolan M."/>
            <person name="Ohm R."/>
            <person name="Pangilinan J."/>
            <person name="Park H.-J."/>
            <person name="Ramirez L."/>
            <person name="Alfaro M."/>
            <person name="Sun H."/>
            <person name="Tritt A."/>
            <person name="Yoshinaga Y."/>
            <person name="Zwiers L.-H."/>
            <person name="Turgeon B."/>
            <person name="Goodwin S."/>
            <person name="Spatafora J."/>
            <person name="Crous P."/>
            <person name="Grigoriev I."/>
        </authorList>
    </citation>
    <scope>NUCLEOTIDE SEQUENCE</scope>
    <source>
        <strain evidence="4">ATCC 36951</strain>
    </source>
</reference>
<keyword evidence="5" id="KW-1185">Reference proteome</keyword>
<dbReference type="Gene3D" id="4.10.240.10">
    <property type="entry name" value="Zn(2)-C6 fungal-type DNA-binding domain"/>
    <property type="match status" value="1"/>
</dbReference>
<proteinExistence type="predicted"/>
<dbReference type="SMART" id="SM00066">
    <property type="entry name" value="GAL4"/>
    <property type="match status" value="1"/>
</dbReference>
<accession>A0A6A6BX92</accession>
<evidence type="ECO:0000259" key="3">
    <source>
        <dbReference type="PROSITE" id="PS50048"/>
    </source>
</evidence>
<dbReference type="GO" id="GO:0000981">
    <property type="term" value="F:DNA-binding transcription factor activity, RNA polymerase II-specific"/>
    <property type="evidence" value="ECO:0007669"/>
    <property type="project" value="InterPro"/>
</dbReference>
<dbReference type="Pfam" id="PF00172">
    <property type="entry name" value="Zn_clus"/>
    <property type="match status" value="1"/>
</dbReference>
<dbReference type="PANTHER" id="PTHR38111">
    <property type="entry name" value="ZN(2)-C6 FUNGAL-TYPE DOMAIN-CONTAINING PROTEIN-RELATED"/>
    <property type="match status" value="1"/>
</dbReference>
<organism evidence="4 5">
    <name type="scientific">Zasmidium cellare ATCC 36951</name>
    <dbReference type="NCBI Taxonomy" id="1080233"/>
    <lineage>
        <taxon>Eukaryota</taxon>
        <taxon>Fungi</taxon>
        <taxon>Dikarya</taxon>
        <taxon>Ascomycota</taxon>
        <taxon>Pezizomycotina</taxon>
        <taxon>Dothideomycetes</taxon>
        <taxon>Dothideomycetidae</taxon>
        <taxon>Mycosphaerellales</taxon>
        <taxon>Mycosphaerellaceae</taxon>
        <taxon>Zasmidium</taxon>
    </lineage>
</organism>
<feature type="domain" description="Zn(2)-C6 fungal-type" evidence="3">
    <location>
        <begin position="10"/>
        <end position="39"/>
    </location>
</feature>
<dbReference type="InterPro" id="IPR001138">
    <property type="entry name" value="Zn2Cys6_DnaBD"/>
</dbReference>
<feature type="region of interest" description="Disordered" evidence="2">
    <location>
        <begin position="63"/>
        <end position="109"/>
    </location>
</feature>
<dbReference type="OrthoDB" id="3525185at2759"/>
<evidence type="ECO:0000256" key="1">
    <source>
        <dbReference type="ARBA" id="ARBA00023242"/>
    </source>
</evidence>
<gene>
    <name evidence="4" type="ORF">M409DRAFT_30201</name>
</gene>
<keyword evidence="1" id="KW-0539">Nucleus</keyword>
<feature type="compositionally biased region" description="Low complexity" evidence="2">
    <location>
        <begin position="74"/>
        <end position="89"/>
    </location>
</feature>
<dbReference type="RefSeq" id="XP_033660214.1">
    <property type="nucleotide sequence ID" value="XM_033809805.1"/>
</dbReference>
<dbReference type="Proteomes" id="UP000799537">
    <property type="component" value="Unassembled WGS sequence"/>
</dbReference>
<dbReference type="EMBL" id="ML993639">
    <property type="protein sequence ID" value="KAF2159325.1"/>
    <property type="molecule type" value="Genomic_DNA"/>
</dbReference>
<dbReference type="PROSITE" id="PS50048">
    <property type="entry name" value="ZN2_CY6_FUNGAL_2"/>
    <property type="match status" value="1"/>
</dbReference>
<evidence type="ECO:0000256" key="2">
    <source>
        <dbReference type="SAM" id="MobiDB-lite"/>
    </source>
</evidence>
<dbReference type="GeneID" id="54563077"/>